<dbReference type="CDD" id="cd19499">
    <property type="entry name" value="RecA-like_ClpB_Hsp104-like"/>
    <property type="match status" value="1"/>
</dbReference>
<dbReference type="PROSITE" id="PS00870">
    <property type="entry name" value="CLPAB_1"/>
    <property type="match status" value="1"/>
</dbReference>
<evidence type="ECO:0000256" key="7">
    <source>
        <dbReference type="PROSITE-ProRule" id="PRU01251"/>
    </source>
</evidence>
<dbReference type="Pfam" id="PF00004">
    <property type="entry name" value="AAA"/>
    <property type="match status" value="1"/>
</dbReference>
<evidence type="ECO:0000256" key="4">
    <source>
        <dbReference type="ARBA" id="ARBA00022840"/>
    </source>
</evidence>
<dbReference type="Gene3D" id="1.10.8.60">
    <property type="match status" value="1"/>
</dbReference>
<dbReference type="InterPro" id="IPR001270">
    <property type="entry name" value="ClpA/B"/>
</dbReference>
<dbReference type="InterPro" id="IPR041546">
    <property type="entry name" value="ClpA/ClpB_AAA_lid"/>
</dbReference>
<dbReference type="PRINTS" id="PR00300">
    <property type="entry name" value="CLPPROTEASEA"/>
</dbReference>
<dbReference type="InterPro" id="IPR036628">
    <property type="entry name" value="Clp_N_dom_sf"/>
</dbReference>
<evidence type="ECO:0000313" key="11">
    <source>
        <dbReference type="Proteomes" id="UP000449678"/>
    </source>
</evidence>
<dbReference type="Gene3D" id="3.40.50.300">
    <property type="entry name" value="P-loop containing nucleotide triphosphate hydrolases"/>
    <property type="match status" value="3"/>
</dbReference>
<dbReference type="InterPro" id="IPR050130">
    <property type="entry name" value="ClpA_ClpB"/>
</dbReference>
<evidence type="ECO:0000256" key="6">
    <source>
        <dbReference type="ARBA" id="ARBA00025613"/>
    </source>
</evidence>
<keyword evidence="3" id="KW-0547">Nucleotide-binding</keyword>
<evidence type="ECO:0000259" key="9">
    <source>
        <dbReference type="PROSITE" id="PS51903"/>
    </source>
</evidence>
<dbReference type="NCBIfam" id="TIGR03345">
    <property type="entry name" value="VI_ClpV1"/>
    <property type="match status" value="1"/>
</dbReference>
<feature type="domain" description="Clp R" evidence="9">
    <location>
        <begin position="10"/>
        <end position="151"/>
    </location>
</feature>
<dbReference type="PANTHER" id="PTHR11638:SF184">
    <property type="entry name" value="ATPASE WITH CHAPERONE ACTIVITY"/>
    <property type="match status" value="1"/>
</dbReference>
<sequence>MAEISRVALFGKLNSLCYRAIESSTVFCKLRGNPYVELAHWLHQILQLQDSDLQRLLRHYDIDPAVLARDLTAALDRLPRGATSVTDLAPQLEESVERAWVFGSLMFGESQVRSGHLVVGLLKTSGLRNALYGLSKAFSKIKLDDLSEHFTRLLQDSPEAGMRASDGFQAGEPGAASGAIAPAALGKQEALKQFTSDLTAQARDGKMDPIVGRDDEIRQLIDILMRRRQNNPILVGEAGVGKTAVVEGLAQRIVRGDVPPALKAVRLKVLDVGLLQAGASMKGEFEQRLRAVIDEVQASAQPIILFIDETHTLVGAGGAAGTGDAANLLKPALARGTLRTIGATTFAEYKKHIEKDPALTRRFQTVQVDQPDEARALLMMRGIASTMESHHQVQILDEALDAAVRLSHRYIPARQLPDKSVSLLDTACARVAISLHATPAEVDDSQRRIEALETELAIIGRERALGVDTGARQQDTEQRLLAERERLSDKRQRWSAEKHLVERILGLRAWLRAAPDDDSERDGKLAELRALQARLAEQQGETPLILPTVDRQAVAAVLQDWTGIPVGRMVRNEIENVLKLADTLSQRIIGQRHALEMIARRIQTARAGLDNPGKPVGVFLLAGTSGVGKTETALALAESLYGGEQNIITINMSEYQEAHTVSTLKGAPPGYVGYGEGGVLTEAVRRRPYSVVLLDEIEKAHPDVHELFFQVFDNGWMEDGEGRVIDFKNTLILLTTNAGTELITRLCTDREAMPAPDDIAAALRAPLLQVFPPALLGRVVAIPYYPLSDEMLGAIIRLQLGRIQQRIAGGHQIPFSYSDEVVGLIASRCTELESGGRMIDAILTNTLLPAISGELLRRMLSGQVTYAVRVAVRDGEFSFDYDAA</sequence>
<keyword evidence="5" id="KW-0143">Chaperone</keyword>
<comment type="similarity">
    <text evidence="1">Belongs to the ClpA/ClpB family.</text>
</comment>
<dbReference type="Pfam" id="PF17871">
    <property type="entry name" value="AAA_lid_9"/>
    <property type="match status" value="1"/>
</dbReference>
<dbReference type="SMART" id="SM00382">
    <property type="entry name" value="AAA"/>
    <property type="match status" value="2"/>
</dbReference>
<name>A0ABW9V889_9BURK</name>
<dbReference type="InterPro" id="IPR019489">
    <property type="entry name" value="Clp_ATPase_C"/>
</dbReference>
<feature type="coiled-coil region" evidence="8">
    <location>
        <begin position="442"/>
        <end position="497"/>
    </location>
</feature>
<dbReference type="InterPro" id="IPR003593">
    <property type="entry name" value="AAA+_ATPase"/>
</dbReference>
<dbReference type="InterPro" id="IPR017729">
    <property type="entry name" value="ATPase_T6SS_ClpV1"/>
</dbReference>
<dbReference type="SUPFAM" id="SSF52540">
    <property type="entry name" value="P-loop containing nucleoside triphosphate hydrolases"/>
    <property type="match status" value="2"/>
</dbReference>
<dbReference type="Proteomes" id="UP000449678">
    <property type="component" value="Unassembled WGS sequence"/>
</dbReference>
<dbReference type="InterPro" id="IPR004176">
    <property type="entry name" value="Clp_R_N"/>
</dbReference>
<dbReference type="CDD" id="cd00009">
    <property type="entry name" value="AAA"/>
    <property type="match status" value="1"/>
</dbReference>
<evidence type="ECO:0000256" key="5">
    <source>
        <dbReference type="ARBA" id="ARBA00023186"/>
    </source>
</evidence>
<dbReference type="InterPro" id="IPR018368">
    <property type="entry name" value="ClpA/B_CS1"/>
</dbReference>
<dbReference type="Pfam" id="PF10431">
    <property type="entry name" value="ClpB_D2-small"/>
    <property type="match status" value="1"/>
</dbReference>
<evidence type="ECO:0000313" key="10">
    <source>
        <dbReference type="EMBL" id="MYM34972.1"/>
    </source>
</evidence>
<accession>A0ABW9V889</accession>
<dbReference type="SUPFAM" id="SSF81923">
    <property type="entry name" value="Double Clp-N motif"/>
    <property type="match status" value="1"/>
</dbReference>
<reference evidence="10 11" key="1">
    <citation type="submission" date="2019-12" db="EMBL/GenBank/DDBJ databases">
        <title>Novel species isolated from a subtropical stream in China.</title>
        <authorList>
            <person name="Lu H."/>
        </authorList>
    </citation>
    <scope>NUCLEOTIDE SEQUENCE [LARGE SCALE GENOMIC DNA]</scope>
    <source>
        <strain evidence="10 11">FT94W</strain>
    </source>
</reference>
<dbReference type="InterPro" id="IPR027417">
    <property type="entry name" value="P-loop_NTPase"/>
</dbReference>
<keyword evidence="2 7" id="KW-0677">Repeat</keyword>
<dbReference type="Pfam" id="PF07724">
    <property type="entry name" value="AAA_2"/>
    <property type="match status" value="1"/>
</dbReference>
<dbReference type="PROSITE" id="PS51903">
    <property type="entry name" value="CLP_R"/>
    <property type="match status" value="1"/>
</dbReference>
<keyword evidence="8" id="KW-0175">Coiled coil</keyword>
<protein>
    <submittedName>
        <fullName evidence="10">Type VI secretion system ATPase TssH</fullName>
    </submittedName>
</protein>
<evidence type="ECO:0000256" key="1">
    <source>
        <dbReference type="ARBA" id="ARBA00008675"/>
    </source>
</evidence>
<dbReference type="InterPro" id="IPR003959">
    <property type="entry name" value="ATPase_AAA_core"/>
</dbReference>
<dbReference type="PANTHER" id="PTHR11638">
    <property type="entry name" value="ATP-DEPENDENT CLP PROTEASE"/>
    <property type="match status" value="1"/>
</dbReference>
<evidence type="ECO:0000256" key="3">
    <source>
        <dbReference type="ARBA" id="ARBA00022741"/>
    </source>
</evidence>
<gene>
    <name evidence="10" type="primary">tssH</name>
    <name evidence="10" type="ORF">GTP38_11560</name>
</gene>
<dbReference type="Pfam" id="PF02861">
    <property type="entry name" value="Clp_N"/>
    <property type="match status" value="1"/>
</dbReference>
<dbReference type="Gene3D" id="1.10.1780.10">
    <property type="entry name" value="Clp, N-terminal domain"/>
    <property type="match status" value="1"/>
</dbReference>
<comment type="function">
    <text evidence="6">Part of a stress-induced multi-chaperone system, it is involved in the recovery of the cell from heat-induced damage, in cooperation with DnaK, DnaJ and GrpE. Acts before DnaK, in the processing of protein aggregates. Protein binding stimulates the ATPase activity; ATP hydrolysis unfolds the denatured protein aggregates, which probably helps expose new hydrophobic binding sites on the surface of ClpB-bound aggregates, contributing to the solubilization and refolding of denatured protein aggregates by DnaK.</text>
</comment>
<dbReference type="RefSeq" id="WP_160990349.1">
    <property type="nucleotide sequence ID" value="NZ_WWCO01000006.1"/>
</dbReference>
<keyword evidence="11" id="KW-1185">Reference proteome</keyword>
<dbReference type="EMBL" id="WWCO01000006">
    <property type="protein sequence ID" value="MYM34972.1"/>
    <property type="molecule type" value="Genomic_DNA"/>
</dbReference>
<proteinExistence type="inferred from homology"/>
<comment type="caution">
    <text evidence="10">The sequence shown here is derived from an EMBL/GenBank/DDBJ whole genome shotgun (WGS) entry which is preliminary data.</text>
</comment>
<evidence type="ECO:0000256" key="2">
    <source>
        <dbReference type="ARBA" id="ARBA00022737"/>
    </source>
</evidence>
<dbReference type="SMART" id="SM01086">
    <property type="entry name" value="ClpB_D2-small"/>
    <property type="match status" value="1"/>
</dbReference>
<organism evidence="10 11">
    <name type="scientific">Duganella lactea</name>
    <dbReference type="NCBI Taxonomy" id="2692173"/>
    <lineage>
        <taxon>Bacteria</taxon>
        <taxon>Pseudomonadati</taxon>
        <taxon>Pseudomonadota</taxon>
        <taxon>Betaproteobacteria</taxon>
        <taxon>Burkholderiales</taxon>
        <taxon>Oxalobacteraceae</taxon>
        <taxon>Telluria group</taxon>
        <taxon>Duganella</taxon>
    </lineage>
</organism>
<evidence type="ECO:0000256" key="8">
    <source>
        <dbReference type="SAM" id="Coils"/>
    </source>
</evidence>
<keyword evidence="4" id="KW-0067">ATP-binding</keyword>